<keyword evidence="1" id="KW-0966">Cell projection</keyword>
<dbReference type="HOGENOM" id="CLU_137779_1_0_9"/>
<dbReference type="STRING" id="649639.Bcell_3628"/>
<dbReference type="RefSeq" id="WP_013490200.1">
    <property type="nucleotide sequence ID" value="NC_014829.1"/>
</dbReference>
<dbReference type="NCBIfam" id="TIGR03826">
    <property type="entry name" value="YvyF"/>
    <property type="match status" value="1"/>
</dbReference>
<sequence>MPDLMNCPNCGKVFIKALRPICDECYRDVENKFEKVYKFIRKRENRRASMDEVHEGTGVSKDLIVRFIREGRLHLSQFPNLGYPCEKCGVSIREGRLCKDCAKGLQSGLNQLEREKDFEGRKLRRTKNEETLTYHTFRDERKK</sequence>
<gene>
    <name evidence="1" type="ordered locus">Bcell_3628</name>
</gene>
<dbReference type="AlphaFoldDB" id="E6TSA0"/>
<proteinExistence type="predicted"/>
<dbReference type="eggNOG" id="ENOG5032TKA">
    <property type="taxonomic scope" value="Bacteria"/>
</dbReference>
<dbReference type="KEGG" id="bco:Bcell_3628"/>
<reference evidence="1" key="1">
    <citation type="submission" date="2010-12" db="EMBL/GenBank/DDBJ databases">
        <title>Complete sequence of Bacillus cellulosilyticus DSM 2522.</title>
        <authorList>
            <consortium name="US DOE Joint Genome Institute"/>
            <person name="Lucas S."/>
            <person name="Copeland A."/>
            <person name="Lapidus A."/>
            <person name="Cheng J.-F."/>
            <person name="Bruce D."/>
            <person name="Goodwin L."/>
            <person name="Pitluck S."/>
            <person name="Chertkov O."/>
            <person name="Detter J.C."/>
            <person name="Han C."/>
            <person name="Tapia R."/>
            <person name="Land M."/>
            <person name="Hauser L."/>
            <person name="Jeffries C."/>
            <person name="Kyrpides N."/>
            <person name="Ivanova N."/>
            <person name="Mikhailova N."/>
            <person name="Brumm P."/>
            <person name="Mead D."/>
            <person name="Woyke T."/>
        </authorList>
    </citation>
    <scope>NUCLEOTIDE SEQUENCE [LARGE SCALE GENOMIC DNA]</scope>
    <source>
        <strain evidence="1">DSM 2522</strain>
    </source>
</reference>
<dbReference type="InterPro" id="IPR022258">
    <property type="entry name" value="Flagellar_operon_YvyF"/>
</dbReference>
<accession>E6TSA0</accession>
<keyword evidence="2" id="KW-1185">Reference proteome</keyword>
<dbReference type="OrthoDB" id="1739831at2"/>
<dbReference type="Proteomes" id="UP000001401">
    <property type="component" value="Chromosome"/>
</dbReference>
<evidence type="ECO:0000313" key="1">
    <source>
        <dbReference type="EMBL" id="ADU31869.1"/>
    </source>
</evidence>
<name>E6TSA0_EVAC2</name>
<organism evidence="1 2">
    <name type="scientific">Evansella cellulosilytica (strain ATCC 21833 / DSM 2522 / FERM P-1141 / JCM 9156 / N-4)</name>
    <name type="common">Bacillus cellulosilyticus</name>
    <dbReference type="NCBI Taxonomy" id="649639"/>
    <lineage>
        <taxon>Bacteria</taxon>
        <taxon>Bacillati</taxon>
        <taxon>Bacillota</taxon>
        <taxon>Bacilli</taxon>
        <taxon>Bacillales</taxon>
        <taxon>Bacillaceae</taxon>
        <taxon>Evansella</taxon>
    </lineage>
</organism>
<keyword evidence="1" id="KW-0969">Cilium</keyword>
<dbReference type="EMBL" id="CP002394">
    <property type="protein sequence ID" value="ADU31869.1"/>
    <property type="molecule type" value="Genomic_DNA"/>
</dbReference>
<protein>
    <submittedName>
        <fullName evidence="1">Flagellar operon protein YvyF</fullName>
    </submittedName>
</protein>
<evidence type="ECO:0000313" key="2">
    <source>
        <dbReference type="Proteomes" id="UP000001401"/>
    </source>
</evidence>
<keyword evidence="1" id="KW-0282">Flagellum</keyword>